<gene>
    <name evidence="3" type="ORF">DW099_12810</name>
</gene>
<keyword evidence="2" id="KW-1133">Transmembrane helix</keyword>
<evidence type="ECO:0000313" key="4">
    <source>
        <dbReference type="Proteomes" id="UP000284841"/>
    </source>
</evidence>
<dbReference type="GeneID" id="83003520"/>
<evidence type="ECO:0000313" key="3">
    <source>
        <dbReference type="EMBL" id="RHJ87566.1"/>
    </source>
</evidence>
<feature type="compositionally biased region" description="Basic and acidic residues" evidence="1">
    <location>
        <begin position="105"/>
        <end position="122"/>
    </location>
</feature>
<proteinExistence type="predicted"/>
<accession>A0A415E1P9</accession>
<dbReference type="RefSeq" id="WP_067534943.1">
    <property type="nucleotide sequence ID" value="NZ_AP025567.1"/>
</dbReference>
<protein>
    <submittedName>
        <fullName evidence="3">Uncharacterized protein</fullName>
    </submittedName>
</protein>
<evidence type="ECO:0000256" key="2">
    <source>
        <dbReference type="SAM" id="Phobius"/>
    </source>
</evidence>
<dbReference type="Proteomes" id="UP000284841">
    <property type="component" value="Unassembled WGS sequence"/>
</dbReference>
<name>A0A415E1P9_9FIRM</name>
<keyword evidence="2" id="KW-0472">Membrane</keyword>
<sequence>MNAIGQFGRFITEYQNPIQIVLIIIVLAGAIYAAVKAVAHGREKKDILSQINETVTEINTAVNNLNEQKADVIYIDNRVPGQAPYQSSSEVQKEHIVKDTPQSDDGNRDAEKPCEKTEKVTDEVCPQMPADEPDDAEETREEPGQAPDEETSAEDLSCEEDAYFPKKYFSRDCAVSKNGKTYTIEELNEQIKE</sequence>
<dbReference type="AlphaFoldDB" id="A0A415E1P9"/>
<comment type="caution">
    <text evidence="3">The sequence shown here is derived from an EMBL/GenBank/DDBJ whole genome shotgun (WGS) entry which is preliminary data.</text>
</comment>
<keyword evidence="4" id="KW-1185">Reference proteome</keyword>
<reference evidence="3 4" key="1">
    <citation type="submission" date="2018-08" db="EMBL/GenBank/DDBJ databases">
        <title>A genome reference for cultivated species of the human gut microbiota.</title>
        <authorList>
            <person name="Zou Y."/>
            <person name="Xue W."/>
            <person name="Luo G."/>
        </authorList>
    </citation>
    <scope>NUCLEOTIDE SEQUENCE [LARGE SCALE GENOMIC DNA]</scope>
    <source>
        <strain evidence="3 4">AM07-24</strain>
    </source>
</reference>
<dbReference type="STRING" id="1776384.GCA_900086585_01134"/>
<keyword evidence="2" id="KW-0812">Transmembrane</keyword>
<feature type="transmembrane region" description="Helical" evidence="2">
    <location>
        <begin position="20"/>
        <end position="39"/>
    </location>
</feature>
<organism evidence="3 4">
    <name type="scientific">Emergencia timonensis</name>
    <dbReference type="NCBI Taxonomy" id="1776384"/>
    <lineage>
        <taxon>Bacteria</taxon>
        <taxon>Bacillati</taxon>
        <taxon>Bacillota</taxon>
        <taxon>Clostridia</taxon>
        <taxon>Peptostreptococcales</taxon>
        <taxon>Anaerovoracaceae</taxon>
        <taxon>Emergencia</taxon>
    </lineage>
</organism>
<feature type="compositionally biased region" description="Acidic residues" evidence="1">
    <location>
        <begin position="131"/>
        <end position="140"/>
    </location>
</feature>
<evidence type="ECO:0000256" key="1">
    <source>
        <dbReference type="SAM" id="MobiDB-lite"/>
    </source>
</evidence>
<dbReference type="EMBL" id="QRMS01000003">
    <property type="protein sequence ID" value="RHJ87566.1"/>
    <property type="molecule type" value="Genomic_DNA"/>
</dbReference>
<feature type="region of interest" description="Disordered" evidence="1">
    <location>
        <begin position="81"/>
        <end position="158"/>
    </location>
</feature>
<dbReference type="OrthoDB" id="2084434at2"/>
<feature type="compositionally biased region" description="Acidic residues" evidence="1">
    <location>
        <begin position="147"/>
        <end position="158"/>
    </location>
</feature>